<keyword evidence="5" id="KW-1185">Reference proteome</keyword>
<dbReference type="eggNOG" id="ENOG502S55E">
    <property type="taxonomic scope" value="Eukaryota"/>
</dbReference>
<dbReference type="AlphaFoldDB" id="C4JZ37"/>
<feature type="compositionally biased region" description="Pro residues" evidence="1">
    <location>
        <begin position="656"/>
        <end position="668"/>
    </location>
</feature>
<reference evidence="5" key="1">
    <citation type="journal article" date="2009" name="Genome Res.">
        <title>Comparative genomic analyses of the human fungal pathogens Coccidioides and their relatives.</title>
        <authorList>
            <person name="Sharpton T.J."/>
            <person name="Stajich J.E."/>
            <person name="Rounsley S.D."/>
            <person name="Gardner M.J."/>
            <person name="Wortman J.R."/>
            <person name="Jordar V.S."/>
            <person name="Maiti R."/>
            <person name="Kodira C.D."/>
            <person name="Neafsey D.E."/>
            <person name="Zeng Q."/>
            <person name="Hung C.-Y."/>
            <person name="McMahan C."/>
            <person name="Muszewska A."/>
            <person name="Grynberg M."/>
            <person name="Mandel M.A."/>
            <person name="Kellner E.M."/>
            <person name="Barker B.M."/>
            <person name="Galgiani J.N."/>
            <person name="Orbach M.J."/>
            <person name="Kirkland T.N."/>
            <person name="Cole G.T."/>
            <person name="Henn M.R."/>
            <person name="Birren B.W."/>
            <person name="Taylor J.W."/>
        </authorList>
    </citation>
    <scope>NUCLEOTIDE SEQUENCE [LARGE SCALE GENOMIC DNA]</scope>
    <source>
        <strain evidence="5">UAMH 1704</strain>
    </source>
</reference>
<feature type="compositionally biased region" description="Low complexity" evidence="1">
    <location>
        <begin position="716"/>
        <end position="733"/>
    </location>
</feature>
<feature type="compositionally biased region" description="Polar residues" evidence="1">
    <location>
        <begin position="670"/>
        <end position="707"/>
    </location>
</feature>
<protein>
    <submittedName>
        <fullName evidence="4">Uncharacterized protein</fullName>
    </submittedName>
</protein>
<feature type="compositionally biased region" description="Polar residues" evidence="1">
    <location>
        <begin position="590"/>
        <end position="601"/>
    </location>
</feature>
<dbReference type="EMBL" id="CH476619">
    <property type="protein sequence ID" value="EEP82573.1"/>
    <property type="molecule type" value="Genomic_DNA"/>
</dbReference>
<dbReference type="OMA" id="TMEKDDF"/>
<name>C4JZ37_UNCRE</name>
<dbReference type="InterPro" id="IPR056687">
    <property type="entry name" value="DUF7785"/>
</dbReference>
<dbReference type="STRING" id="336963.C4JZ37"/>
<feature type="compositionally biased region" description="Polar residues" evidence="1">
    <location>
        <begin position="750"/>
        <end position="774"/>
    </location>
</feature>
<evidence type="ECO:0000313" key="4">
    <source>
        <dbReference type="EMBL" id="EEP82573.1"/>
    </source>
</evidence>
<organism evidence="4 5">
    <name type="scientific">Uncinocarpus reesii (strain UAMH 1704)</name>
    <dbReference type="NCBI Taxonomy" id="336963"/>
    <lineage>
        <taxon>Eukaryota</taxon>
        <taxon>Fungi</taxon>
        <taxon>Dikarya</taxon>
        <taxon>Ascomycota</taxon>
        <taxon>Pezizomycotina</taxon>
        <taxon>Eurotiomycetes</taxon>
        <taxon>Eurotiomycetidae</taxon>
        <taxon>Onygenales</taxon>
        <taxon>Onygenaceae</taxon>
        <taxon>Uncinocarpus</taxon>
    </lineage>
</organism>
<feature type="domain" description="DUF7785" evidence="2">
    <location>
        <begin position="474"/>
        <end position="565"/>
    </location>
</feature>
<dbReference type="Pfam" id="PF25289">
    <property type="entry name" value="DUF7877"/>
    <property type="match status" value="1"/>
</dbReference>
<dbReference type="VEuPathDB" id="FungiDB:UREG_07438"/>
<dbReference type="RefSeq" id="XP_002582665.1">
    <property type="nucleotide sequence ID" value="XM_002582619.1"/>
</dbReference>
<feature type="compositionally biased region" description="Polar residues" evidence="1">
    <location>
        <begin position="505"/>
        <end position="520"/>
    </location>
</feature>
<feature type="compositionally biased region" description="Basic and acidic residues" evidence="1">
    <location>
        <begin position="91"/>
        <end position="104"/>
    </location>
</feature>
<dbReference type="InterPro" id="IPR057199">
    <property type="entry name" value="DUF7877"/>
</dbReference>
<dbReference type="Proteomes" id="UP000002058">
    <property type="component" value="Unassembled WGS sequence"/>
</dbReference>
<evidence type="ECO:0000313" key="5">
    <source>
        <dbReference type="Proteomes" id="UP000002058"/>
    </source>
</evidence>
<dbReference type="HOGENOM" id="CLU_008206_0_0_1"/>
<dbReference type="InParanoid" id="C4JZ37"/>
<feature type="region of interest" description="Disordered" evidence="1">
    <location>
        <begin position="90"/>
        <end position="113"/>
    </location>
</feature>
<proteinExistence type="predicted"/>
<sequence>MEKNNPSLMPVPNGDTSHTGAEPSSYLTPSKRKHDATAGDESNLTPVGEATPVNSEPAEDSVTSSLKDILEVISEYDSELKLLQYPLPSKSKSERENKRAKLSEPDAGSNIESKVTGGAYKSLEEFIDDIETVAALVSTDNPQATDRPEHLKSLNANELSVRASLFKKQLNNLLLRSRRLQPLLVNSEASQSQEESLQSLVPPHEDRAILTVTFGNPPRTYFSSFQQTNGVSSVATPEVTDKERSTPVDESVLPGDIRISKVMPFNATQLQKERGTTRTFGEVFQPPSHLPQLTRPQKFKQQATDNVVRWLQPVDILAASSTTLSGQKLYNNKKLSPGHWLNYGRDSSRGKLSSINNSDDSGAAGSVKEDEAIFRSIYSSFAPGYDSGGAVLQNNVQNLVYWDRRGQNKFNQLFPDWHFDEAEPVRQLFEKTTLEPEPLNDIDLRLAVESFDPNTNIEDLEKIQNGDTETSGDGDVEHILQEISDLLKTLHSYRRLRNLYPTPGQLPNTSSKAFSQLSDTPSEEEKATYDTLKQSLSSMIALLPPYALAKLDGDQLADLNIKTAMNQGCVDYAGTMEEDEWTMRQKQAPRVTQSATRSPAPSTHLPRAPTYQTPQHQNIAPHQRYQPTTRARNASTSYTPQSYGTRQPTQAIPYQPTHPAPAYAPTPPTSQRFVQPQYQQSPPASTPQYTRSGMLQQFQRPNQNGPNAYTGPRGLSPSQTQQQQQYPRQVPQSNYQPRANAPSAHRPPNYAQTPQRQPSHQNSVAGSSTPKCSP</sequence>
<dbReference type="GeneID" id="8444256"/>
<feature type="region of interest" description="Disordered" evidence="1">
    <location>
        <begin position="581"/>
        <end position="774"/>
    </location>
</feature>
<evidence type="ECO:0000256" key="1">
    <source>
        <dbReference type="SAM" id="MobiDB-lite"/>
    </source>
</evidence>
<dbReference type="KEGG" id="ure:UREG_07438"/>
<dbReference type="Pfam" id="PF25009">
    <property type="entry name" value="DUF7785"/>
    <property type="match status" value="1"/>
</dbReference>
<evidence type="ECO:0000259" key="2">
    <source>
        <dbReference type="Pfam" id="PF25009"/>
    </source>
</evidence>
<evidence type="ECO:0000259" key="3">
    <source>
        <dbReference type="Pfam" id="PF25289"/>
    </source>
</evidence>
<dbReference type="OrthoDB" id="5354458at2759"/>
<feature type="domain" description="DUF7877" evidence="3">
    <location>
        <begin position="64"/>
        <end position="173"/>
    </location>
</feature>
<feature type="region of interest" description="Disordered" evidence="1">
    <location>
        <begin position="1"/>
        <end position="64"/>
    </location>
</feature>
<accession>C4JZ37</accession>
<feature type="region of interest" description="Disordered" evidence="1">
    <location>
        <begin position="500"/>
        <end position="524"/>
    </location>
</feature>
<gene>
    <name evidence="4" type="ORF">UREG_07438</name>
</gene>
<feature type="compositionally biased region" description="Polar residues" evidence="1">
    <location>
        <begin position="610"/>
        <end position="652"/>
    </location>
</feature>